<protein>
    <submittedName>
        <fullName evidence="1">Uncharacterized protein</fullName>
    </submittedName>
</protein>
<gene>
    <name evidence="1" type="ORF">SAY87_023812</name>
</gene>
<dbReference type="Proteomes" id="UP001345219">
    <property type="component" value="Chromosome 18"/>
</dbReference>
<dbReference type="AlphaFoldDB" id="A0AAN7L708"/>
<organism evidence="1 2">
    <name type="scientific">Trapa incisa</name>
    <dbReference type="NCBI Taxonomy" id="236973"/>
    <lineage>
        <taxon>Eukaryota</taxon>
        <taxon>Viridiplantae</taxon>
        <taxon>Streptophyta</taxon>
        <taxon>Embryophyta</taxon>
        <taxon>Tracheophyta</taxon>
        <taxon>Spermatophyta</taxon>
        <taxon>Magnoliopsida</taxon>
        <taxon>eudicotyledons</taxon>
        <taxon>Gunneridae</taxon>
        <taxon>Pentapetalae</taxon>
        <taxon>rosids</taxon>
        <taxon>malvids</taxon>
        <taxon>Myrtales</taxon>
        <taxon>Lythraceae</taxon>
        <taxon>Trapa</taxon>
    </lineage>
</organism>
<reference evidence="1 2" key="1">
    <citation type="journal article" date="2023" name="Hortic Res">
        <title>Pangenome of water caltrop reveals structural variations and asymmetric subgenome divergence after allopolyploidization.</title>
        <authorList>
            <person name="Zhang X."/>
            <person name="Chen Y."/>
            <person name="Wang L."/>
            <person name="Yuan Y."/>
            <person name="Fang M."/>
            <person name="Shi L."/>
            <person name="Lu R."/>
            <person name="Comes H.P."/>
            <person name="Ma Y."/>
            <person name="Chen Y."/>
            <person name="Huang G."/>
            <person name="Zhou Y."/>
            <person name="Zheng Z."/>
            <person name="Qiu Y."/>
        </authorList>
    </citation>
    <scope>NUCLEOTIDE SEQUENCE [LARGE SCALE GENOMIC DNA]</scope>
    <source>
        <tissue evidence="1">Roots</tissue>
    </source>
</reference>
<name>A0AAN7L708_9MYRT</name>
<keyword evidence="2" id="KW-1185">Reference proteome</keyword>
<accession>A0AAN7L708</accession>
<comment type="caution">
    <text evidence="1">The sequence shown here is derived from an EMBL/GenBank/DDBJ whole genome shotgun (WGS) entry which is preliminary data.</text>
</comment>
<proteinExistence type="predicted"/>
<sequence>MNDEISSLVPEWRRDHGIEEPSYFANIGLCHNCASNQASTSSFMEFLSHNLKSNNITYSLKTSPTKSEESGHGALEMGIGASSYAIMEKFRVRVRVMH</sequence>
<dbReference type="EMBL" id="JAXIOK010000003">
    <property type="protein sequence ID" value="KAK4775851.1"/>
    <property type="molecule type" value="Genomic_DNA"/>
</dbReference>
<evidence type="ECO:0000313" key="1">
    <source>
        <dbReference type="EMBL" id="KAK4775851.1"/>
    </source>
</evidence>
<evidence type="ECO:0000313" key="2">
    <source>
        <dbReference type="Proteomes" id="UP001345219"/>
    </source>
</evidence>